<reference evidence="1 2" key="1">
    <citation type="submission" date="2019-01" db="EMBL/GenBank/DDBJ databases">
        <authorList>
            <consortium name="Pathogen Informatics"/>
        </authorList>
    </citation>
    <scope>NUCLEOTIDE SEQUENCE [LARGE SCALE GENOMIC DNA]</scope>
    <source>
        <strain evidence="1 2">NCTC10179</strain>
    </source>
</reference>
<dbReference type="Proteomes" id="UP000289497">
    <property type="component" value="Chromosome"/>
</dbReference>
<dbReference type="Gene3D" id="2.30.30.180">
    <property type="entry name" value="Ribosome maturation factor RimP, C-terminal domain"/>
    <property type="match status" value="1"/>
</dbReference>
<gene>
    <name evidence="1" type="ORF">NCTC10179_00521</name>
</gene>
<dbReference type="InterPro" id="IPR036847">
    <property type="entry name" value="RimP_C_sf"/>
</dbReference>
<keyword evidence="2" id="KW-1185">Reference proteome</keyword>
<evidence type="ECO:0000313" key="2">
    <source>
        <dbReference type="Proteomes" id="UP000289497"/>
    </source>
</evidence>
<protein>
    <submittedName>
        <fullName evidence="1">Uncharacterized BCR, YhbC family COG0779</fullName>
    </submittedName>
</protein>
<dbReference type="RefSeq" id="WP_036434926.1">
    <property type="nucleotide sequence ID" value="NZ_LR215039.1"/>
</dbReference>
<proteinExistence type="predicted"/>
<dbReference type="OrthoDB" id="399086at2"/>
<sequence length="143" mass="16791">MDYSKILKDKFPEMVLSVAITNQDFGKTLSVELDTEDLEEVIKYTKLIDQYLEEENIYPQDMALEVLSRGEEITLDLNNLEKYLNKMVKLHFVKAVEKEQSMIAELLEVSDNQILVLWNQKGRMRKINIEKSNILNGEIYIKF</sequence>
<name>A0A449B6Z7_9BACT</name>
<dbReference type="KEGG" id="mcou:NCTC10179_00521"/>
<evidence type="ECO:0000313" key="1">
    <source>
        <dbReference type="EMBL" id="VEU76345.1"/>
    </source>
</evidence>
<dbReference type="EMBL" id="LR215039">
    <property type="protein sequence ID" value="VEU76345.1"/>
    <property type="molecule type" value="Genomic_DNA"/>
</dbReference>
<dbReference type="AlphaFoldDB" id="A0A449B6Z7"/>
<dbReference type="SUPFAM" id="SSF74942">
    <property type="entry name" value="YhbC-like, C-terminal domain"/>
    <property type="match status" value="1"/>
</dbReference>
<accession>A0A449B6Z7</accession>
<organism evidence="1 2">
    <name type="scientific">Mycoplasmopsis columboralis</name>
    <dbReference type="NCBI Taxonomy" id="171282"/>
    <lineage>
        <taxon>Bacteria</taxon>
        <taxon>Bacillati</taxon>
        <taxon>Mycoplasmatota</taxon>
        <taxon>Mycoplasmoidales</taxon>
        <taxon>Metamycoplasmataceae</taxon>
        <taxon>Mycoplasmopsis</taxon>
    </lineage>
</organism>